<comment type="caution">
    <text evidence="2">The sequence shown here is derived from an EMBL/GenBank/DDBJ whole genome shotgun (WGS) entry which is preliminary data.</text>
</comment>
<gene>
    <name evidence="2" type="ORF">RAE19_07630</name>
</gene>
<name>A0ABU3KLA5_9BURK</name>
<feature type="domain" description="Metallo-beta-lactamase" evidence="1">
    <location>
        <begin position="88"/>
        <end position="291"/>
    </location>
</feature>
<dbReference type="Proteomes" id="UP001321700">
    <property type="component" value="Unassembled WGS sequence"/>
</dbReference>
<dbReference type="PIRSF" id="PIRSF038896">
    <property type="entry name" value="NAPE-PLD"/>
    <property type="match status" value="1"/>
</dbReference>
<protein>
    <submittedName>
        <fullName evidence="2">MBL fold metallo-hydrolase</fullName>
    </submittedName>
</protein>
<accession>A0ABU3KLA5</accession>
<dbReference type="PANTHER" id="PTHR15032">
    <property type="entry name" value="N-ACYL-PHOSPHATIDYLETHANOLAMINE-HYDROLYZING PHOSPHOLIPASE D"/>
    <property type="match status" value="1"/>
</dbReference>
<dbReference type="Pfam" id="PF12706">
    <property type="entry name" value="Lactamase_B_2"/>
    <property type="match status" value="1"/>
</dbReference>
<dbReference type="RefSeq" id="WP_313874328.1">
    <property type="nucleotide sequence ID" value="NZ_JAVBIK010000001.1"/>
</dbReference>
<organism evidence="2 3">
    <name type="scientific">Rhodoferax potami</name>
    <dbReference type="NCBI Taxonomy" id="3068338"/>
    <lineage>
        <taxon>Bacteria</taxon>
        <taxon>Pseudomonadati</taxon>
        <taxon>Pseudomonadota</taxon>
        <taxon>Betaproteobacteria</taxon>
        <taxon>Burkholderiales</taxon>
        <taxon>Comamonadaceae</taxon>
        <taxon>Rhodoferax</taxon>
    </lineage>
</organism>
<dbReference type="InterPro" id="IPR036866">
    <property type="entry name" value="RibonucZ/Hydroxyglut_hydro"/>
</dbReference>
<proteinExistence type="predicted"/>
<sequence length="343" mass="38567">MPGNRSVPNRFSNSDPQVQLGNFPWYEMLWRTLRGDFKPLRAPDQGYAAFEAAWTVPVNHDALRQAPETPQVTWLGHVTVLLQVAGLNILMDPTLAEFAGPGGRVGARRRVKAPLTPTQLPRIDLVLISHNHYDHLCDATIRGLLAAGQTPRFIVPKGLKAWFDQRGIPRVQELDWWESLAVADGIRVHFTPAQHWSRRTPWDTNASLWGGYCLEWHAAPAAPWRFLFPGDTGYSRDFQAIRQRIGRMDFVALPIGAYLPRDFMKPMHVNPADAVQMLLDLDAPLAMGVHWGTFMLTQEAFDQPPRDLAIALAERNLAPGHVWLMRHGETRSIPLPAADRIAA</sequence>
<dbReference type="SUPFAM" id="SSF56281">
    <property type="entry name" value="Metallo-hydrolase/oxidoreductase"/>
    <property type="match status" value="1"/>
</dbReference>
<dbReference type="InterPro" id="IPR001279">
    <property type="entry name" value="Metallo-B-lactamas"/>
</dbReference>
<dbReference type="PANTHER" id="PTHR15032:SF4">
    <property type="entry name" value="N-ACYL-PHOSPHATIDYLETHANOLAMINE-HYDROLYZING PHOSPHOLIPASE D"/>
    <property type="match status" value="1"/>
</dbReference>
<reference evidence="2 3" key="1">
    <citation type="submission" date="2023-08" db="EMBL/GenBank/DDBJ databases">
        <title>Rhodoferax potami sp. nov. and Rhodoferax mekongensis sp. nov., isolated from the Mekong River in Thailand.</title>
        <authorList>
            <person name="Kitikhun S."/>
            <person name="Charoenyingcharoen P."/>
            <person name="Siriarchawattana P."/>
            <person name="Likhitrattanapisal S."/>
            <person name="Nilsakha T."/>
            <person name="Chanpet A."/>
            <person name="Rattanawaree P."/>
            <person name="Ingsriswang S."/>
        </authorList>
    </citation>
    <scope>NUCLEOTIDE SEQUENCE [LARGE SCALE GENOMIC DNA]</scope>
    <source>
        <strain evidence="2 3">TBRC 17660</strain>
    </source>
</reference>
<dbReference type="Gene3D" id="3.60.15.10">
    <property type="entry name" value="Ribonuclease Z/Hydroxyacylglutathione hydrolase-like"/>
    <property type="match status" value="1"/>
</dbReference>
<dbReference type="EMBL" id="JAVBIK010000001">
    <property type="protein sequence ID" value="MDT7518575.1"/>
    <property type="molecule type" value="Genomic_DNA"/>
</dbReference>
<dbReference type="InterPro" id="IPR024884">
    <property type="entry name" value="NAPE-PLD"/>
</dbReference>
<keyword evidence="3" id="KW-1185">Reference proteome</keyword>
<evidence type="ECO:0000259" key="1">
    <source>
        <dbReference type="Pfam" id="PF12706"/>
    </source>
</evidence>
<evidence type="ECO:0000313" key="2">
    <source>
        <dbReference type="EMBL" id="MDT7518575.1"/>
    </source>
</evidence>
<evidence type="ECO:0000313" key="3">
    <source>
        <dbReference type="Proteomes" id="UP001321700"/>
    </source>
</evidence>